<dbReference type="Gene3D" id="3.40.50.300">
    <property type="entry name" value="P-loop containing nucleotide triphosphate hydrolases"/>
    <property type="match status" value="1"/>
</dbReference>
<dbReference type="SUPFAM" id="SSF52540">
    <property type="entry name" value="P-loop containing nucleoside triphosphate hydrolases"/>
    <property type="match status" value="1"/>
</dbReference>
<reference evidence="2" key="1">
    <citation type="submission" date="2021-09" db="EMBL/GenBank/DDBJ databases">
        <authorList>
            <consortium name="AG Swart"/>
            <person name="Singh M."/>
            <person name="Singh A."/>
            <person name="Seah K."/>
            <person name="Emmerich C."/>
        </authorList>
    </citation>
    <scope>NUCLEOTIDE SEQUENCE</scope>
    <source>
        <strain evidence="2">ATCC30299</strain>
    </source>
</reference>
<dbReference type="InterPro" id="IPR005225">
    <property type="entry name" value="Small_GTP-bd"/>
</dbReference>
<dbReference type="GO" id="GO:0005525">
    <property type="term" value="F:GTP binding"/>
    <property type="evidence" value="ECO:0007669"/>
    <property type="project" value="InterPro"/>
</dbReference>
<dbReference type="SMART" id="SM00175">
    <property type="entry name" value="RAB"/>
    <property type="match status" value="1"/>
</dbReference>
<evidence type="ECO:0000256" key="1">
    <source>
        <dbReference type="ARBA" id="ARBA00022741"/>
    </source>
</evidence>
<organism evidence="2 3">
    <name type="scientific">Blepharisma stoltei</name>
    <dbReference type="NCBI Taxonomy" id="1481888"/>
    <lineage>
        <taxon>Eukaryota</taxon>
        <taxon>Sar</taxon>
        <taxon>Alveolata</taxon>
        <taxon>Ciliophora</taxon>
        <taxon>Postciliodesmatophora</taxon>
        <taxon>Heterotrichea</taxon>
        <taxon>Heterotrichida</taxon>
        <taxon>Blepharismidae</taxon>
        <taxon>Blepharisma</taxon>
    </lineage>
</organism>
<dbReference type="AlphaFoldDB" id="A0AAU9J0S0"/>
<dbReference type="PANTHER" id="PTHR47978">
    <property type="match status" value="1"/>
</dbReference>
<dbReference type="Proteomes" id="UP001162131">
    <property type="component" value="Unassembled WGS sequence"/>
</dbReference>
<dbReference type="CDD" id="cd00154">
    <property type="entry name" value="Rab"/>
    <property type="match status" value="1"/>
</dbReference>
<evidence type="ECO:0000313" key="3">
    <source>
        <dbReference type="Proteomes" id="UP001162131"/>
    </source>
</evidence>
<dbReference type="SMART" id="SM00173">
    <property type="entry name" value="RAS"/>
    <property type="match status" value="1"/>
</dbReference>
<sequence>MEGNSEFTNIKLIIIGASGVGKTALIHKLTGNEDIFPTVGLEYTPFQVKMNNEKTICFQIWDMSGNEKYKDITTPLLKRPDFCLLVLDLSSRKSFEELDRWYNLLKENSEGNFTSYLLGNKADLEREISEEEINEWARPRNIEYFETSAIWKKNKSEEFQLGIEPIFQKIGQNCPKNNTYNGLPLKIIRPLKTLHPRKHNCFCC</sequence>
<evidence type="ECO:0000313" key="2">
    <source>
        <dbReference type="EMBL" id="CAG9319335.1"/>
    </source>
</evidence>
<dbReference type="EMBL" id="CAJZBQ010000022">
    <property type="protein sequence ID" value="CAG9319335.1"/>
    <property type="molecule type" value="Genomic_DNA"/>
</dbReference>
<keyword evidence="1" id="KW-0547">Nucleotide-binding</keyword>
<dbReference type="NCBIfam" id="TIGR00231">
    <property type="entry name" value="small_GTP"/>
    <property type="match status" value="1"/>
</dbReference>
<protein>
    <submittedName>
        <fullName evidence="2">Uncharacterized protein</fullName>
    </submittedName>
</protein>
<dbReference type="PRINTS" id="PR00449">
    <property type="entry name" value="RASTRNSFRMNG"/>
</dbReference>
<comment type="caution">
    <text evidence="2">The sequence shown here is derived from an EMBL/GenBank/DDBJ whole genome shotgun (WGS) entry which is preliminary data.</text>
</comment>
<name>A0AAU9J0S0_9CILI</name>
<dbReference type="InterPro" id="IPR001806">
    <property type="entry name" value="Small_GTPase"/>
</dbReference>
<accession>A0AAU9J0S0</accession>
<dbReference type="SMART" id="SM00174">
    <property type="entry name" value="RHO"/>
    <property type="match status" value="1"/>
</dbReference>
<dbReference type="InterPro" id="IPR027417">
    <property type="entry name" value="P-loop_NTPase"/>
</dbReference>
<gene>
    <name evidence="2" type="ORF">BSTOLATCC_MIC23543</name>
</gene>
<dbReference type="GO" id="GO:0003924">
    <property type="term" value="F:GTPase activity"/>
    <property type="evidence" value="ECO:0007669"/>
    <property type="project" value="InterPro"/>
</dbReference>
<dbReference type="PROSITE" id="PS51419">
    <property type="entry name" value="RAB"/>
    <property type="match status" value="1"/>
</dbReference>
<proteinExistence type="predicted"/>
<keyword evidence="3" id="KW-1185">Reference proteome</keyword>
<dbReference type="Pfam" id="PF00071">
    <property type="entry name" value="Ras"/>
    <property type="match status" value="1"/>
</dbReference>